<evidence type="ECO:0000256" key="10">
    <source>
        <dbReference type="ARBA" id="ARBA00032931"/>
    </source>
</evidence>
<dbReference type="GO" id="GO:0004637">
    <property type="term" value="F:phosphoribosylamine-glycine ligase activity"/>
    <property type="evidence" value="ECO:0007669"/>
    <property type="project" value="TreeGrafter"/>
</dbReference>
<keyword evidence="8 13" id="KW-0067">ATP-binding</keyword>
<evidence type="ECO:0000256" key="8">
    <source>
        <dbReference type="ARBA" id="ARBA00022840"/>
    </source>
</evidence>
<dbReference type="InterPro" id="IPR036676">
    <property type="entry name" value="PurM-like_C_sf"/>
</dbReference>
<evidence type="ECO:0000256" key="7">
    <source>
        <dbReference type="ARBA" id="ARBA00022755"/>
    </source>
</evidence>
<evidence type="ECO:0000256" key="3">
    <source>
        <dbReference type="ARBA" id="ARBA00013047"/>
    </source>
</evidence>
<dbReference type="Pfam" id="PF02769">
    <property type="entry name" value="AIRS_C"/>
    <property type="match status" value="1"/>
</dbReference>
<accession>A0A6P1G8T7</accession>
<dbReference type="PANTHER" id="PTHR10520:SF12">
    <property type="entry name" value="TRIFUNCTIONAL PURINE BIOSYNTHETIC PROTEIN ADENOSINE-3"/>
    <property type="match status" value="1"/>
</dbReference>
<gene>
    <name evidence="13" type="primary">purM</name>
    <name evidence="16" type="ORF">GP480_00110</name>
</gene>
<dbReference type="CDD" id="cd02196">
    <property type="entry name" value="PurM"/>
    <property type="match status" value="1"/>
</dbReference>
<evidence type="ECO:0000256" key="4">
    <source>
        <dbReference type="ARBA" id="ARBA00020367"/>
    </source>
</evidence>
<dbReference type="NCBIfam" id="TIGR00878">
    <property type="entry name" value="purM"/>
    <property type="match status" value="1"/>
</dbReference>
<keyword evidence="6 13" id="KW-0547">Nucleotide-binding</keyword>
<dbReference type="EMBL" id="CP047224">
    <property type="protein sequence ID" value="QHD64887.1"/>
    <property type="molecule type" value="Genomic_DNA"/>
</dbReference>
<comment type="subcellular location">
    <subcellularLocation>
        <location evidence="13">Cytoplasm</location>
    </subcellularLocation>
</comment>
<dbReference type="GO" id="GO:0046084">
    <property type="term" value="P:adenine biosynthetic process"/>
    <property type="evidence" value="ECO:0007669"/>
    <property type="project" value="TreeGrafter"/>
</dbReference>
<evidence type="ECO:0000259" key="15">
    <source>
        <dbReference type="Pfam" id="PF02769"/>
    </source>
</evidence>
<dbReference type="Proteomes" id="UP000464912">
    <property type="component" value="Chromosome"/>
</dbReference>
<dbReference type="GO" id="GO:0005829">
    <property type="term" value="C:cytosol"/>
    <property type="evidence" value="ECO:0007669"/>
    <property type="project" value="TreeGrafter"/>
</dbReference>
<dbReference type="GO" id="GO:0006189">
    <property type="term" value="P:'de novo' IMP biosynthetic process"/>
    <property type="evidence" value="ECO:0007669"/>
    <property type="project" value="UniProtKB-UniRule"/>
</dbReference>
<dbReference type="Gene3D" id="3.30.1330.10">
    <property type="entry name" value="PurM-like, N-terminal domain"/>
    <property type="match status" value="1"/>
</dbReference>
<dbReference type="GO" id="GO:0005524">
    <property type="term" value="F:ATP binding"/>
    <property type="evidence" value="ECO:0007669"/>
    <property type="project" value="UniProtKB-KW"/>
</dbReference>
<dbReference type="HAMAP" id="MF_00741">
    <property type="entry name" value="AIRS"/>
    <property type="match status" value="1"/>
</dbReference>
<evidence type="ECO:0000259" key="14">
    <source>
        <dbReference type="Pfam" id="PF00586"/>
    </source>
</evidence>
<dbReference type="GO" id="GO:0004641">
    <property type="term" value="F:phosphoribosylformylglycinamidine cyclo-ligase activity"/>
    <property type="evidence" value="ECO:0007669"/>
    <property type="project" value="UniProtKB-UniRule"/>
</dbReference>
<reference evidence="16 17" key="2">
    <citation type="journal article" date="2020" name="MBio">
        <title>Isolation and Molecular Analysis of a Novel Neorickettsia Species That Causes Potomac Horse Fever.</title>
        <authorList>
            <person name="Teymournejad O."/>
            <person name="Lin M."/>
            <person name="Bekebrede H."/>
            <person name="Kamr A."/>
            <person name="Toribio R.E."/>
            <person name="Arroyo L.G."/>
            <person name="Baird J.D."/>
            <person name="Rikihisa Y."/>
        </authorList>
    </citation>
    <scope>NUCLEOTIDE SEQUENCE [LARGE SCALE GENOMIC DNA]</scope>
    <source>
        <strain evidence="16 17">Fin17</strain>
    </source>
</reference>
<dbReference type="KEGG" id="nef:GP480_00110"/>
<dbReference type="RefSeq" id="WP_160094766.1">
    <property type="nucleotide sequence ID" value="NZ_CP047224.1"/>
</dbReference>
<sequence>MKKTLSYKGSGVNIDTANSFVDFIKKNAEVDSHCVSTIGGFASLFSMGNLNYKDPVIAAATDGVGTKLLIANECNNHASIGIDLVAMCANDLICHGAKPLFFLDYYSTGKLELGVAQAVISGILVGCREASMSLVGGETAEMPGLYGAGEYDLAGFAVGIVEKEEILPQNVMKGDILIGLRSSGFHANGFSLIRKVFSSLNIGYSTLFDDRSWGEILLTPTKIYVKSLLSLKKFIKAAAHITGGGLLENLKRVLPEELKICIQPYEFPEIFKWLMLNGNIPREEMLTTFNCGIGMVLVVAAQNAEFVSEALGEEALILGNLR</sequence>
<name>A0A6P1G8T7_9RICK</name>
<organism evidence="16 17">
    <name type="scientific">Neorickettsia findlayensis</name>
    <dbReference type="NCBI Taxonomy" id="2686014"/>
    <lineage>
        <taxon>Bacteria</taxon>
        <taxon>Pseudomonadati</taxon>
        <taxon>Pseudomonadota</taxon>
        <taxon>Alphaproteobacteria</taxon>
        <taxon>Rickettsiales</taxon>
        <taxon>Anaplasmataceae</taxon>
        <taxon>Neorickettsia</taxon>
    </lineage>
</organism>
<evidence type="ECO:0000313" key="17">
    <source>
        <dbReference type="Proteomes" id="UP000464912"/>
    </source>
</evidence>
<reference evidence="16 17" key="1">
    <citation type="journal article" date="2020" name="MBio">
        <title>Erratum for Teymournejad et al., 'Isolation and Molecular Analysis of a Novel Neorickettsia Species That Causes Potomac Horse Fever'.</title>
        <authorList>
            <person name="Teymournejad O."/>
            <person name="Lin M."/>
            <person name="Bekebrede H."/>
            <person name="Kamr A."/>
            <person name="Toribio R.E."/>
            <person name="Arroyo L.G."/>
            <person name="Baird J.D."/>
            <person name="Rikihisa Y."/>
        </authorList>
    </citation>
    <scope>NUCLEOTIDE SEQUENCE [LARGE SCALE GENOMIC DNA]</scope>
    <source>
        <strain evidence="16 17">Fin17</strain>
    </source>
</reference>
<dbReference type="PANTHER" id="PTHR10520">
    <property type="entry name" value="TRIFUNCTIONAL PURINE BIOSYNTHETIC PROTEIN ADENOSINE-3-RELATED"/>
    <property type="match status" value="1"/>
</dbReference>
<evidence type="ECO:0000313" key="16">
    <source>
        <dbReference type="EMBL" id="QHD64887.1"/>
    </source>
</evidence>
<dbReference type="SUPFAM" id="SSF55326">
    <property type="entry name" value="PurM N-terminal domain-like"/>
    <property type="match status" value="1"/>
</dbReference>
<evidence type="ECO:0000256" key="9">
    <source>
        <dbReference type="ARBA" id="ARBA00031908"/>
    </source>
</evidence>
<evidence type="ECO:0000256" key="11">
    <source>
        <dbReference type="ARBA" id="ARBA00033093"/>
    </source>
</evidence>
<dbReference type="InterPro" id="IPR010918">
    <property type="entry name" value="PurM-like_C_dom"/>
</dbReference>
<keyword evidence="13" id="KW-0963">Cytoplasm</keyword>
<dbReference type="InterPro" id="IPR004733">
    <property type="entry name" value="PurM_cligase"/>
</dbReference>
<keyword evidence="17" id="KW-1185">Reference proteome</keyword>
<evidence type="ECO:0000256" key="5">
    <source>
        <dbReference type="ARBA" id="ARBA00022598"/>
    </source>
</evidence>
<dbReference type="InterPro" id="IPR036921">
    <property type="entry name" value="PurM-like_N_sf"/>
</dbReference>
<keyword evidence="5 13" id="KW-0436">Ligase</keyword>
<dbReference type="FunFam" id="3.30.1330.10:FF:000001">
    <property type="entry name" value="Phosphoribosylformylglycinamidine cyclo-ligase"/>
    <property type="match status" value="1"/>
</dbReference>
<feature type="domain" description="PurM-like C-terminal" evidence="15">
    <location>
        <begin position="173"/>
        <end position="315"/>
    </location>
</feature>
<comment type="similarity">
    <text evidence="2 13">Belongs to the AIR synthase family.</text>
</comment>
<dbReference type="Gene3D" id="3.90.650.10">
    <property type="entry name" value="PurM-like C-terminal domain"/>
    <property type="match status" value="1"/>
</dbReference>
<evidence type="ECO:0000256" key="1">
    <source>
        <dbReference type="ARBA" id="ARBA00004686"/>
    </source>
</evidence>
<keyword evidence="7 13" id="KW-0658">Purine biosynthesis</keyword>
<protein>
    <recommendedName>
        <fullName evidence="4 13">Phosphoribosylformylglycinamidine cyclo-ligase</fullName>
        <ecNumber evidence="3 13">6.3.3.1</ecNumber>
    </recommendedName>
    <alternativeName>
        <fullName evidence="10 13">AIR synthase</fullName>
    </alternativeName>
    <alternativeName>
        <fullName evidence="11 13">AIRS</fullName>
    </alternativeName>
    <alternativeName>
        <fullName evidence="9 13">Phosphoribosyl-aminoimidazole synthetase</fullName>
    </alternativeName>
</protein>
<proteinExistence type="inferred from homology"/>
<evidence type="ECO:0000256" key="12">
    <source>
        <dbReference type="ARBA" id="ARBA00049057"/>
    </source>
</evidence>
<feature type="domain" description="PurM-like N-terminal" evidence="14">
    <location>
        <begin position="56"/>
        <end position="161"/>
    </location>
</feature>
<dbReference type="EC" id="6.3.3.1" evidence="3 13"/>
<comment type="pathway">
    <text evidence="1 13">Purine metabolism; IMP biosynthesis via de novo pathway; 5-amino-1-(5-phospho-D-ribosyl)imidazole from N(2)-formyl-N(1)-(5-phospho-D-ribosyl)glycinamide: step 2/2.</text>
</comment>
<dbReference type="Pfam" id="PF00586">
    <property type="entry name" value="AIRS"/>
    <property type="match status" value="1"/>
</dbReference>
<dbReference type="InterPro" id="IPR016188">
    <property type="entry name" value="PurM-like_N"/>
</dbReference>
<evidence type="ECO:0000256" key="13">
    <source>
        <dbReference type="HAMAP-Rule" id="MF_00741"/>
    </source>
</evidence>
<dbReference type="SUPFAM" id="SSF56042">
    <property type="entry name" value="PurM C-terminal domain-like"/>
    <property type="match status" value="1"/>
</dbReference>
<dbReference type="UniPathway" id="UPA00074">
    <property type="reaction ID" value="UER00129"/>
</dbReference>
<evidence type="ECO:0000256" key="2">
    <source>
        <dbReference type="ARBA" id="ARBA00010280"/>
    </source>
</evidence>
<dbReference type="AlphaFoldDB" id="A0A6P1G8T7"/>
<evidence type="ECO:0000256" key="6">
    <source>
        <dbReference type="ARBA" id="ARBA00022741"/>
    </source>
</evidence>
<comment type="catalytic activity">
    <reaction evidence="12 13">
        <text>2-formamido-N(1)-(5-O-phospho-beta-D-ribosyl)acetamidine + ATP = 5-amino-1-(5-phospho-beta-D-ribosyl)imidazole + ADP + phosphate + H(+)</text>
        <dbReference type="Rhea" id="RHEA:23032"/>
        <dbReference type="ChEBI" id="CHEBI:15378"/>
        <dbReference type="ChEBI" id="CHEBI:30616"/>
        <dbReference type="ChEBI" id="CHEBI:43474"/>
        <dbReference type="ChEBI" id="CHEBI:137981"/>
        <dbReference type="ChEBI" id="CHEBI:147287"/>
        <dbReference type="ChEBI" id="CHEBI:456216"/>
        <dbReference type="EC" id="6.3.3.1"/>
    </reaction>
</comment>